<gene>
    <name evidence="3" type="ORF">PTI97_05960</name>
</gene>
<accession>A0ABY7X1T0</accession>
<evidence type="ECO:0000313" key="3">
    <source>
        <dbReference type="EMBL" id="WDH77062.1"/>
    </source>
</evidence>
<keyword evidence="2" id="KW-0472">Membrane</keyword>
<feature type="compositionally biased region" description="Basic and acidic residues" evidence="1">
    <location>
        <begin position="1"/>
        <end position="15"/>
    </location>
</feature>
<feature type="compositionally biased region" description="Basic and acidic residues" evidence="1">
    <location>
        <begin position="22"/>
        <end position="33"/>
    </location>
</feature>
<reference evidence="3 4" key="1">
    <citation type="submission" date="2023-02" db="EMBL/GenBank/DDBJ databases">
        <title>A bacterium isolated from plastisphere.</title>
        <authorList>
            <person name="Sun Y."/>
        </authorList>
    </citation>
    <scope>NUCLEOTIDE SEQUENCE [LARGE SCALE GENOMIC DNA]</scope>
    <source>
        <strain evidence="4">a-1</strain>
    </source>
</reference>
<evidence type="ECO:0000256" key="1">
    <source>
        <dbReference type="SAM" id="MobiDB-lite"/>
    </source>
</evidence>
<feature type="region of interest" description="Disordered" evidence="1">
    <location>
        <begin position="1"/>
        <end position="33"/>
    </location>
</feature>
<keyword evidence="2" id="KW-1133">Transmembrane helix</keyword>
<sequence>MLRHRNQADSLREQLADTLPSRSERQEHERKRKLNDNWMKRPLAMTLTFAMLAIILIFIYIGRHAIF</sequence>
<feature type="transmembrane region" description="Helical" evidence="2">
    <location>
        <begin position="42"/>
        <end position="61"/>
    </location>
</feature>
<evidence type="ECO:0000313" key="4">
    <source>
        <dbReference type="Proteomes" id="UP001213680"/>
    </source>
</evidence>
<keyword evidence="2" id="KW-0812">Transmembrane</keyword>
<proteinExistence type="predicted"/>
<dbReference type="RefSeq" id="WP_251125011.1">
    <property type="nucleotide sequence ID" value="NZ_CP118099.1"/>
</dbReference>
<protein>
    <submittedName>
        <fullName evidence="3">Uncharacterized protein</fullName>
    </submittedName>
</protein>
<organism evidence="3 4">
    <name type="scientific">Exiguobacterium marinum</name>
    <dbReference type="NCBI Taxonomy" id="273528"/>
    <lineage>
        <taxon>Bacteria</taxon>
        <taxon>Bacillati</taxon>
        <taxon>Bacillota</taxon>
        <taxon>Bacilli</taxon>
        <taxon>Bacillales</taxon>
        <taxon>Bacillales Family XII. Incertae Sedis</taxon>
        <taxon>Exiguobacterium</taxon>
    </lineage>
</organism>
<evidence type="ECO:0000256" key="2">
    <source>
        <dbReference type="SAM" id="Phobius"/>
    </source>
</evidence>
<keyword evidence="4" id="KW-1185">Reference proteome</keyword>
<name>A0ABY7X1T0_9BACL</name>
<dbReference type="Proteomes" id="UP001213680">
    <property type="component" value="Chromosome"/>
</dbReference>
<dbReference type="EMBL" id="CP118099">
    <property type="protein sequence ID" value="WDH77062.1"/>
    <property type="molecule type" value="Genomic_DNA"/>
</dbReference>